<evidence type="ECO:0000313" key="2">
    <source>
        <dbReference type="EMBL" id="MBB3329603.1"/>
    </source>
</evidence>
<protein>
    <submittedName>
        <fullName evidence="2">Uncharacterized protein</fullName>
    </submittedName>
</protein>
<evidence type="ECO:0000256" key="1">
    <source>
        <dbReference type="SAM" id="SignalP"/>
    </source>
</evidence>
<dbReference type="Gene3D" id="4.10.1210.10">
    <property type="entry name" value="Atu1913-like"/>
    <property type="match status" value="1"/>
</dbReference>
<comment type="caution">
    <text evidence="2">The sequence shown here is derived from an EMBL/GenBank/DDBJ whole genome shotgun (WGS) entry which is preliminary data.</text>
</comment>
<organism evidence="2 3">
    <name type="scientific">Halomonas campaniensis</name>
    <dbReference type="NCBI Taxonomy" id="213554"/>
    <lineage>
        <taxon>Bacteria</taxon>
        <taxon>Pseudomonadati</taxon>
        <taxon>Pseudomonadota</taxon>
        <taxon>Gammaproteobacteria</taxon>
        <taxon>Oceanospirillales</taxon>
        <taxon>Halomonadaceae</taxon>
        <taxon>Halomonas</taxon>
    </lineage>
</organism>
<keyword evidence="3" id="KW-1185">Reference proteome</keyword>
<reference evidence="2 3" key="1">
    <citation type="submission" date="2020-08" db="EMBL/GenBank/DDBJ databases">
        <title>Genomic Encyclopedia of Archaeal and Bacterial Type Strains, Phase II (KMG-II): from individual species to whole genera.</title>
        <authorList>
            <person name="Goeker M."/>
        </authorList>
    </citation>
    <scope>NUCLEOTIDE SEQUENCE [LARGE SCALE GENOMIC DNA]</scope>
    <source>
        <strain evidence="2 3">5AG</strain>
    </source>
</reference>
<dbReference type="AlphaFoldDB" id="A0A7W5P9G1"/>
<accession>A0A7W5P9G1</accession>
<feature type="chain" id="PRO_5030812560" evidence="1">
    <location>
        <begin position="25"/>
        <end position="131"/>
    </location>
</feature>
<proteinExistence type="predicted"/>
<feature type="signal peptide" evidence="1">
    <location>
        <begin position="1"/>
        <end position="24"/>
    </location>
</feature>
<dbReference type="EMBL" id="JACHZF010000003">
    <property type="protein sequence ID" value="MBB3329603.1"/>
    <property type="molecule type" value="Genomic_DNA"/>
</dbReference>
<dbReference type="InterPro" id="IPR036488">
    <property type="entry name" value="DUF1883-like_sf"/>
</dbReference>
<sequence>MLFRNMIIAIMLSLLTPLSDWAVAQSPRQQSIATTTAVDAGRWQAIHLRHLPEGASLQIQLETDGHLRLFLVEEAEFDRLPNAARPLLASETRGHVDLTLRIPESSDYYLVLDNRQGSERRQVSVGITGSR</sequence>
<keyword evidence="1" id="KW-0732">Signal</keyword>
<gene>
    <name evidence="2" type="ORF">BDK63_000443</name>
</gene>
<name>A0A7W5P9G1_9GAMM</name>
<dbReference type="Proteomes" id="UP000553442">
    <property type="component" value="Unassembled WGS sequence"/>
</dbReference>
<evidence type="ECO:0000313" key="3">
    <source>
        <dbReference type="Proteomes" id="UP000553442"/>
    </source>
</evidence>